<evidence type="ECO:0000256" key="2">
    <source>
        <dbReference type="ARBA" id="ARBA00006375"/>
    </source>
</evidence>
<comment type="similarity">
    <text evidence="2">Belongs to the mitochondrial carrier (TC 2.A.29) family.</text>
</comment>
<dbReference type="GO" id="GO:0043490">
    <property type="term" value="P:malate-aspartate shuttle"/>
    <property type="evidence" value="ECO:0007669"/>
    <property type="project" value="TreeGrafter"/>
</dbReference>
<evidence type="ECO:0000256" key="5">
    <source>
        <dbReference type="ARBA" id="ARBA00022737"/>
    </source>
</evidence>
<keyword evidence="9" id="KW-0496">Mitochondrion</keyword>
<dbReference type="PANTHER" id="PTHR45678:SF9">
    <property type="entry name" value="CALCIUM-BINDING MITOCHONDRIAL CARRIER PROTEIN ARALAR1"/>
    <property type="match status" value="1"/>
</dbReference>
<protein>
    <recommendedName>
        <fullName evidence="13">Mitochondrial aspartate-glutamate transporter AGC1</fullName>
    </recommendedName>
    <alternativeName>
        <fullName evidence="14">Aspartate-glutamate carrier 1</fullName>
    </alternativeName>
</protein>
<comment type="subunit">
    <text evidence="11">Homodimer (via N-terminus).</text>
</comment>
<evidence type="ECO:0000256" key="9">
    <source>
        <dbReference type="ARBA" id="ARBA00023128"/>
    </source>
</evidence>
<dbReference type="InterPro" id="IPR051028">
    <property type="entry name" value="Mito_Solute_Carrier"/>
</dbReference>
<evidence type="ECO:0000256" key="3">
    <source>
        <dbReference type="ARBA" id="ARBA00022448"/>
    </source>
</evidence>
<dbReference type="GO" id="GO:0015183">
    <property type="term" value="F:L-aspartate transmembrane transporter activity"/>
    <property type="evidence" value="ECO:0007669"/>
    <property type="project" value="TreeGrafter"/>
</dbReference>
<evidence type="ECO:0000256" key="15">
    <source>
        <dbReference type="PROSITE-ProRule" id="PRU00282"/>
    </source>
</evidence>
<evidence type="ECO:0000256" key="12">
    <source>
        <dbReference type="ARBA" id="ARBA00059916"/>
    </source>
</evidence>
<accession>A0A292PP23</accession>
<feature type="repeat" description="Solcar" evidence="15">
    <location>
        <begin position="542"/>
        <end position="630"/>
    </location>
</feature>
<evidence type="ECO:0000313" key="18">
    <source>
        <dbReference type="Proteomes" id="UP001412239"/>
    </source>
</evidence>
<evidence type="ECO:0000313" key="17">
    <source>
        <dbReference type="EMBL" id="CUS09299.1"/>
    </source>
</evidence>
<feature type="domain" description="EF-hand" evidence="16">
    <location>
        <begin position="170"/>
        <end position="205"/>
    </location>
</feature>
<evidence type="ECO:0000256" key="1">
    <source>
        <dbReference type="ARBA" id="ARBA00004448"/>
    </source>
</evidence>
<evidence type="ECO:0000256" key="13">
    <source>
        <dbReference type="ARBA" id="ARBA00073787"/>
    </source>
</evidence>
<sequence>MTTIPRTIKESLLGIEHQSSSTAKIRENFEKFASITEPTTGEKLMTRENFIDAIAPPDQDFHKIKRDQYAILFDIADRRSQGVLNMQDWTTFESLLAKPDAEYQIAFRLFDEEGSGSVKFDDFVTFYTRNKPSDSLPFDWTSEWAALHLGVKGGRHNLSYHQFSQMLRGLQDERVRQAFRFYDKNMSGYIEPKDFHRIILETSKHKLSDHLLDNLHTLSNMSAGSKISYANVRAFQNVVREMDMIDLIVRNAASKSLDGKITRADFMNEAAKITRCDLFSPMETDILFHFAGLNTTSGKLSVTDFSRVLDSSWREPKLETLAPPLVSVSLPTFTSVVQPQGVFGQALDAAFNFALGSVAGAFGATIVYPIDLVKTRMQNQRSKVVGELMYKNSIDCAKKVIRNEGFRGLYSGLGPQLIGVAPEKAIKLTVNDLVRSKAKGKGEISLPWEIIAGGSAGACQVVFTNPLEIVKIRLQVQGEVAKNVEGVPRRSALWIVKNLGLVGLYKGASACLLRDVPFSAIYFPTYSHLKKDWFGESLTKKLGILQLLISGAIAGMPAAYLTTPCDVIKTRLQVEARKGQTHYRGLIHCASTIWREEGPKAFYKGGPARVLRSSPQFGFTLAAYEVLQTFFHPHGDTASDDGKFTGGFRPPIKAPGATPPLPTSMKTLAAQSFRNQKRFGLLYLVLEEHDNLRREMQMNNQVWSFP</sequence>
<evidence type="ECO:0000256" key="10">
    <source>
        <dbReference type="ARBA" id="ARBA00023136"/>
    </source>
</evidence>
<dbReference type="GO" id="GO:0005509">
    <property type="term" value="F:calcium ion binding"/>
    <property type="evidence" value="ECO:0007669"/>
    <property type="project" value="InterPro"/>
</dbReference>
<evidence type="ECO:0000256" key="6">
    <source>
        <dbReference type="ARBA" id="ARBA00022792"/>
    </source>
</evidence>
<keyword evidence="7" id="KW-0106">Calcium</keyword>
<keyword evidence="8" id="KW-1133">Transmembrane helix</keyword>
<dbReference type="SUPFAM" id="SSF47473">
    <property type="entry name" value="EF-hand"/>
    <property type="match status" value="1"/>
</dbReference>
<reference evidence="17" key="1">
    <citation type="submission" date="2015-10" db="EMBL/GenBank/DDBJ databases">
        <authorList>
            <person name="Regsiter A."/>
            <person name="william w."/>
        </authorList>
    </citation>
    <scope>NUCLEOTIDE SEQUENCE</scope>
    <source>
        <strain evidence="17">Montdore</strain>
    </source>
</reference>
<feature type="domain" description="EF-hand" evidence="16">
    <location>
        <begin position="98"/>
        <end position="133"/>
    </location>
</feature>
<dbReference type="SUPFAM" id="SSF103506">
    <property type="entry name" value="Mitochondrial carrier"/>
    <property type="match status" value="1"/>
</dbReference>
<dbReference type="GO" id="GO:0005743">
    <property type="term" value="C:mitochondrial inner membrane"/>
    <property type="evidence" value="ECO:0007669"/>
    <property type="project" value="UniProtKB-SubCell"/>
</dbReference>
<dbReference type="FunFam" id="1.10.238.10:FF:000552">
    <property type="entry name" value="Probable mitochondrial carrier protein ARALAR1"/>
    <property type="match status" value="1"/>
</dbReference>
<dbReference type="FunFam" id="1.50.40.10:FF:000004">
    <property type="entry name" value="Calcium-binding mitochondrial carrier protein Aralar1"/>
    <property type="match status" value="1"/>
</dbReference>
<proteinExistence type="inferred from homology"/>
<evidence type="ECO:0000256" key="14">
    <source>
        <dbReference type="ARBA" id="ARBA00082232"/>
    </source>
</evidence>
<dbReference type="InterPro" id="IPR002048">
    <property type="entry name" value="EF_hand_dom"/>
</dbReference>
<keyword evidence="18" id="KW-1185">Reference proteome</keyword>
<organism evidence="17 18">
    <name type="scientific">Tuber aestivum</name>
    <name type="common">summer truffle</name>
    <dbReference type="NCBI Taxonomy" id="59557"/>
    <lineage>
        <taxon>Eukaryota</taxon>
        <taxon>Fungi</taxon>
        <taxon>Dikarya</taxon>
        <taxon>Ascomycota</taxon>
        <taxon>Pezizomycotina</taxon>
        <taxon>Pezizomycetes</taxon>
        <taxon>Pezizales</taxon>
        <taxon>Tuberaceae</taxon>
        <taxon>Tuber</taxon>
    </lineage>
</organism>
<keyword evidence="3" id="KW-0813">Transport</keyword>
<keyword evidence="5" id="KW-0677">Repeat</keyword>
<dbReference type="InterPro" id="IPR002067">
    <property type="entry name" value="MCP"/>
</dbReference>
<dbReference type="InterPro" id="IPR018108">
    <property type="entry name" value="MCP_transmembrane"/>
</dbReference>
<evidence type="ECO:0000256" key="11">
    <source>
        <dbReference type="ARBA" id="ARBA00038674"/>
    </source>
</evidence>
<dbReference type="Pfam" id="PF00153">
    <property type="entry name" value="Mito_carr"/>
    <property type="match status" value="3"/>
</dbReference>
<dbReference type="GO" id="GO:0005313">
    <property type="term" value="F:L-glutamate transmembrane transporter activity"/>
    <property type="evidence" value="ECO:0007669"/>
    <property type="project" value="TreeGrafter"/>
</dbReference>
<dbReference type="Proteomes" id="UP001412239">
    <property type="component" value="Unassembled WGS sequence"/>
</dbReference>
<dbReference type="Gene3D" id="1.10.238.10">
    <property type="entry name" value="EF-hand"/>
    <property type="match status" value="2"/>
</dbReference>
<evidence type="ECO:0000256" key="8">
    <source>
        <dbReference type="ARBA" id="ARBA00022989"/>
    </source>
</evidence>
<evidence type="ECO:0000259" key="16">
    <source>
        <dbReference type="PROSITE" id="PS50222"/>
    </source>
</evidence>
<feature type="repeat" description="Solcar" evidence="15">
    <location>
        <begin position="444"/>
        <end position="532"/>
    </location>
</feature>
<evidence type="ECO:0000256" key="4">
    <source>
        <dbReference type="ARBA" id="ARBA00022692"/>
    </source>
</evidence>
<dbReference type="InterPro" id="IPR018247">
    <property type="entry name" value="EF_Hand_1_Ca_BS"/>
</dbReference>
<dbReference type="PANTHER" id="PTHR45678">
    <property type="entry name" value="MITOCHONDRIAL 2-OXODICARBOXYLATE CARRIER 1-RELATED"/>
    <property type="match status" value="1"/>
</dbReference>
<dbReference type="Pfam" id="PF13833">
    <property type="entry name" value="EF-hand_8"/>
    <property type="match status" value="1"/>
</dbReference>
<comment type="function">
    <text evidence="12">Calcium-dependent mitochondrial aspartate and glutamate carrier. Transport of glutamate in mitochondria is required for mitochondrial transamination reactions and ornithine synthesis. Plays also a role in malate-aspartate NADH shuttle, which is critical for growth on acetate and fatty acids.</text>
</comment>
<keyword evidence="10 15" id="KW-0472">Membrane</keyword>
<dbReference type="Gene3D" id="1.50.40.10">
    <property type="entry name" value="Mitochondrial carrier domain"/>
    <property type="match status" value="1"/>
</dbReference>
<dbReference type="PROSITE" id="PS50920">
    <property type="entry name" value="SOLCAR"/>
    <property type="match status" value="3"/>
</dbReference>
<gene>
    <name evidence="17" type="ORF">GSTUAT00006610001</name>
</gene>
<evidence type="ECO:0000256" key="7">
    <source>
        <dbReference type="ARBA" id="ARBA00022837"/>
    </source>
</evidence>
<name>A0A292PP23_9PEZI</name>
<keyword evidence="4 15" id="KW-0812">Transmembrane</keyword>
<comment type="subcellular location">
    <subcellularLocation>
        <location evidence="1">Mitochondrion inner membrane</location>
        <topology evidence="1">Multi-pass membrane protein</topology>
    </subcellularLocation>
</comment>
<dbReference type="InterPro" id="IPR011992">
    <property type="entry name" value="EF-hand-dom_pair"/>
</dbReference>
<keyword evidence="6" id="KW-0999">Mitochondrion inner membrane</keyword>
<dbReference type="PRINTS" id="PR00926">
    <property type="entry name" value="MITOCARRIER"/>
</dbReference>
<dbReference type="PROSITE" id="PS50222">
    <property type="entry name" value="EF_HAND_2"/>
    <property type="match status" value="2"/>
</dbReference>
<feature type="repeat" description="Solcar" evidence="15">
    <location>
        <begin position="347"/>
        <end position="437"/>
    </location>
</feature>
<dbReference type="EMBL" id="LN891088">
    <property type="protein sequence ID" value="CUS09299.1"/>
    <property type="molecule type" value="Genomic_DNA"/>
</dbReference>
<dbReference type="InterPro" id="IPR023395">
    <property type="entry name" value="MCP_dom_sf"/>
</dbReference>
<dbReference type="SMART" id="SM00054">
    <property type="entry name" value="EFh"/>
    <property type="match status" value="2"/>
</dbReference>
<dbReference type="PROSITE" id="PS00018">
    <property type="entry name" value="EF_HAND_1"/>
    <property type="match status" value="1"/>
</dbReference>
<dbReference type="AlphaFoldDB" id="A0A292PP23"/>